<evidence type="ECO:0000256" key="5">
    <source>
        <dbReference type="ARBA" id="ARBA00023277"/>
    </source>
</evidence>
<keyword evidence="10" id="KW-0862">Zinc</keyword>
<dbReference type="KEGG" id="rtc:APU90_02195"/>
<dbReference type="SUPFAM" id="SSF56784">
    <property type="entry name" value="HAD-like"/>
    <property type="match status" value="1"/>
</dbReference>
<dbReference type="eggNOG" id="COG0241">
    <property type="taxonomic scope" value="Bacteria"/>
</dbReference>
<dbReference type="Gene3D" id="3.40.50.1000">
    <property type="entry name" value="HAD superfamily/HAD-like"/>
    <property type="match status" value="1"/>
</dbReference>
<evidence type="ECO:0000313" key="11">
    <source>
        <dbReference type="EMBL" id="KKM46752.1"/>
    </source>
</evidence>
<feature type="site" description="Stabilizes the phosphoryl group" evidence="9">
    <location>
        <position position="52"/>
    </location>
</feature>
<dbReference type="InterPro" id="IPR036412">
    <property type="entry name" value="HAD-like_sf"/>
</dbReference>
<dbReference type="NCBIfam" id="TIGR01662">
    <property type="entry name" value="HAD-SF-IIIA"/>
    <property type="match status" value="1"/>
</dbReference>
<evidence type="ECO:0000256" key="7">
    <source>
        <dbReference type="PIRNR" id="PIRNR004682"/>
    </source>
</evidence>
<evidence type="ECO:0000256" key="4">
    <source>
        <dbReference type="ARBA" id="ARBA00022801"/>
    </source>
</evidence>
<evidence type="ECO:0000256" key="2">
    <source>
        <dbReference type="ARBA" id="ARBA00022490"/>
    </source>
</evidence>
<organism evidence="11 12">
    <name type="scientific">Rathayibacter toxicus</name>
    <dbReference type="NCBI Taxonomy" id="145458"/>
    <lineage>
        <taxon>Bacteria</taxon>
        <taxon>Bacillati</taxon>
        <taxon>Actinomycetota</taxon>
        <taxon>Actinomycetes</taxon>
        <taxon>Micrococcales</taxon>
        <taxon>Microbacteriaceae</taxon>
        <taxon>Rathayibacter</taxon>
    </lineage>
</organism>
<keyword evidence="2 7" id="KW-0963">Cytoplasm</keyword>
<comment type="similarity">
    <text evidence="7">Belongs to the gmhB family.</text>
</comment>
<dbReference type="GO" id="GO:0005975">
    <property type="term" value="P:carbohydrate metabolic process"/>
    <property type="evidence" value="ECO:0007669"/>
    <property type="project" value="InterPro"/>
</dbReference>
<dbReference type="InterPro" id="IPR004446">
    <property type="entry name" value="Heptose_bisP_phosphatase"/>
</dbReference>
<evidence type="ECO:0000256" key="1">
    <source>
        <dbReference type="ARBA" id="ARBA00004496"/>
    </source>
</evidence>
<dbReference type="Pfam" id="PF13242">
    <property type="entry name" value="Hydrolase_like"/>
    <property type="match status" value="1"/>
</dbReference>
<comment type="cofactor">
    <cofactor evidence="10">
        <name>Zn(2+)</name>
        <dbReference type="ChEBI" id="CHEBI:29105"/>
    </cofactor>
</comment>
<dbReference type="InterPro" id="IPR006543">
    <property type="entry name" value="Histidinol-phos"/>
</dbReference>
<dbReference type="AlphaFoldDB" id="A0A0C5BG21"/>
<comment type="cofactor">
    <cofactor evidence="10">
        <name>Mg(2+)</name>
        <dbReference type="ChEBI" id="CHEBI:18420"/>
    </cofactor>
</comment>
<keyword evidence="5 7" id="KW-0119">Carbohydrate metabolism</keyword>
<dbReference type="NCBIfam" id="TIGR01656">
    <property type="entry name" value="Histidinol-ppas"/>
    <property type="match status" value="1"/>
</dbReference>
<dbReference type="GO" id="GO:0046872">
    <property type="term" value="F:metal ion binding"/>
    <property type="evidence" value="ECO:0007669"/>
    <property type="project" value="UniProtKB-KW"/>
</dbReference>
<proteinExistence type="inferred from homology"/>
<feature type="binding site" evidence="10">
    <location>
        <position position="95"/>
    </location>
    <ligand>
        <name>Zn(2+)</name>
        <dbReference type="ChEBI" id="CHEBI:29105"/>
    </ligand>
</feature>
<evidence type="ECO:0000256" key="10">
    <source>
        <dbReference type="PIRSR" id="PIRSR004682-4"/>
    </source>
</evidence>
<feature type="binding site" evidence="10">
    <location>
        <position position="10"/>
    </location>
    <ligand>
        <name>Mg(2+)</name>
        <dbReference type="ChEBI" id="CHEBI:18420"/>
    </ligand>
</feature>
<keyword evidence="10" id="KW-0460">Magnesium</keyword>
<dbReference type="KEGG" id="rtx:TI83_04275"/>
<reference evidence="11 12" key="1">
    <citation type="submission" date="2015-04" db="EMBL/GenBank/DDBJ databases">
        <title>Draft genome sequence of Rathayibacter toxicus strain FH-142 (AKA 70134 or CS 32), a Western Australian isolate.</title>
        <authorList>
            <consortium name="Consortium for Microbial Forensics and Genomics (microFORGE)"/>
            <person name="Knight B.M."/>
            <person name="Roberts D.P."/>
            <person name="Lin D."/>
            <person name="Hari K."/>
            <person name="Fletcher J."/>
            <person name="Melcher U."/>
            <person name="Blagden T."/>
            <person name="Luster D.G."/>
            <person name="Sechler A.J."/>
            <person name="Schneider W.L."/>
            <person name="Winegar R.A."/>
        </authorList>
    </citation>
    <scope>NUCLEOTIDE SEQUENCE [LARGE SCALE GENOMIC DNA]</scope>
    <source>
        <strain evidence="11 12">FH142</strain>
    </source>
</reference>
<dbReference type="PANTHER" id="PTHR42891:SF1">
    <property type="entry name" value="D-GLYCERO-BETA-D-MANNO-HEPTOSE-1,7-BISPHOSPHATE 7-PHOSPHATASE"/>
    <property type="match status" value="1"/>
</dbReference>
<gene>
    <name evidence="11" type="ORF">VT73_02320</name>
</gene>
<feature type="binding site" evidence="10">
    <location>
        <position position="87"/>
    </location>
    <ligand>
        <name>Zn(2+)</name>
        <dbReference type="ChEBI" id="CHEBI:29105"/>
    </ligand>
</feature>
<dbReference type="Proteomes" id="UP000052979">
    <property type="component" value="Unassembled WGS sequence"/>
</dbReference>
<dbReference type="PIRSF" id="PIRSF004682">
    <property type="entry name" value="GmhB"/>
    <property type="match status" value="1"/>
</dbReference>
<dbReference type="InterPro" id="IPR023214">
    <property type="entry name" value="HAD_sf"/>
</dbReference>
<feature type="binding site" evidence="10">
    <location>
        <position position="97"/>
    </location>
    <ligand>
        <name>Zn(2+)</name>
        <dbReference type="ChEBI" id="CHEBI:29105"/>
    </ligand>
</feature>
<keyword evidence="3 10" id="KW-0479">Metal-binding</keyword>
<accession>A0A0C5BG21</accession>
<feature type="active site" description="Nucleophile" evidence="8">
    <location>
        <position position="10"/>
    </location>
</feature>
<dbReference type="InterPro" id="IPR006549">
    <property type="entry name" value="HAD-SF_hydro_IIIA"/>
</dbReference>
<evidence type="ECO:0000256" key="8">
    <source>
        <dbReference type="PIRSR" id="PIRSR004682-1"/>
    </source>
</evidence>
<feature type="binding site" evidence="10">
    <location>
        <position position="89"/>
    </location>
    <ligand>
        <name>Zn(2+)</name>
        <dbReference type="ChEBI" id="CHEBI:29105"/>
    </ligand>
</feature>
<evidence type="ECO:0000256" key="9">
    <source>
        <dbReference type="PIRSR" id="PIRSR004682-3"/>
    </source>
</evidence>
<keyword evidence="4 7" id="KW-0378">Hydrolase</keyword>
<evidence type="ECO:0000256" key="6">
    <source>
        <dbReference type="ARBA" id="ARBA00031828"/>
    </source>
</evidence>
<feature type="binding site" evidence="10">
    <location>
        <position position="12"/>
    </location>
    <ligand>
        <name>Mg(2+)</name>
        <dbReference type="ChEBI" id="CHEBI:18420"/>
    </ligand>
</feature>
<evidence type="ECO:0000313" key="12">
    <source>
        <dbReference type="Proteomes" id="UP000052979"/>
    </source>
</evidence>
<feature type="site" description="Contributes to substrate recognition" evidence="9">
    <location>
        <position position="98"/>
    </location>
</feature>
<dbReference type="EC" id="3.1.3.-" evidence="7"/>
<dbReference type="GO" id="GO:0016791">
    <property type="term" value="F:phosphatase activity"/>
    <property type="evidence" value="ECO:0007669"/>
    <property type="project" value="InterPro"/>
</dbReference>
<name>A0A0C5BG21_9MICO</name>
<sequence length="179" mass="18696">MRRVRGILFDRDATLVVDMPYNGDPARVEPMPTALEAVARAREAGMALGVVTNQSGIARGLLDRAQVEAVNARIDDLFGGFDVWIVCPHAPDAGCRCRKPAPGMVYDAAETLRLPADSLAVIGDIGTDLGAATAAGSRSVLVPTPLTRAEETATATLTAPTLLAAVELLIPMPPAPEAQ</sequence>
<dbReference type="PATRIC" id="fig|145458.7.peg.986"/>
<dbReference type="PANTHER" id="PTHR42891">
    <property type="entry name" value="D-GLYCERO-BETA-D-MANNO-HEPTOSE-1,7-BISPHOSPHATE 7-PHOSPHATASE"/>
    <property type="match status" value="1"/>
</dbReference>
<feature type="binding site" evidence="10">
    <location>
        <position position="124"/>
    </location>
    <ligand>
        <name>Mg(2+)</name>
        <dbReference type="ChEBI" id="CHEBI:18420"/>
    </ligand>
</feature>
<comment type="subcellular location">
    <subcellularLocation>
        <location evidence="1 7">Cytoplasm</location>
    </subcellularLocation>
</comment>
<protein>
    <recommendedName>
        <fullName evidence="6 7">D,D-heptose 1,7-bisphosphate phosphatase</fullName>
        <ecNumber evidence="7">3.1.3.-</ecNumber>
    </recommendedName>
</protein>
<dbReference type="STRING" id="145458.APU90_02195"/>
<feature type="site" description="Stabilizes the phosphoryl group" evidence="9">
    <location>
        <position position="99"/>
    </location>
</feature>
<dbReference type="GO" id="GO:0005737">
    <property type="term" value="C:cytoplasm"/>
    <property type="evidence" value="ECO:0007669"/>
    <property type="project" value="UniProtKB-SubCell"/>
</dbReference>
<feature type="active site" description="Proton donor" evidence="8">
    <location>
        <position position="12"/>
    </location>
</feature>
<keyword evidence="12" id="KW-1185">Reference proteome</keyword>
<evidence type="ECO:0000256" key="3">
    <source>
        <dbReference type="ARBA" id="ARBA00022723"/>
    </source>
</evidence>
<comment type="caution">
    <text evidence="11">The sequence shown here is derived from an EMBL/GenBank/DDBJ whole genome shotgun (WGS) entry which is preliminary data.</text>
</comment>
<dbReference type="EMBL" id="LBFI01000013">
    <property type="protein sequence ID" value="KKM46752.1"/>
    <property type="molecule type" value="Genomic_DNA"/>
</dbReference>